<dbReference type="OrthoDB" id="429813at2759"/>
<dbReference type="SUPFAM" id="SSF51735">
    <property type="entry name" value="NAD(P)-binding Rossmann-fold domains"/>
    <property type="match status" value="1"/>
</dbReference>
<dbReference type="InterPro" id="IPR013120">
    <property type="entry name" value="FAR_NAD-bd"/>
</dbReference>
<evidence type="ECO:0000256" key="1">
    <source>
        <dbReference type="RuleBase" id="RU363097"/>
    </source>
</evidence>
<protein>
    <recommendedName>
        <fullName evidence="1">Fatty acyl-CoA reductase</fullName>
        <ecNumber evidence="1">1.2.1.84</ecNumber>
    </recommendedName>
</protein>
<dbReference type="InParanoid" id="A0A6I8U5W7"/>
<evidence type="ECO:0000313" key="2">
    <source>
        <dbReference type="EnsemblMetazoa" id="AAEL024693-PA"/>
    </source>
</evidence>
<dbReference type="GO" id="GO:0080019">
    <property type="term" value="F:alcohol-forming very long-chain fatty acyl-CoA reductase activity"/>
    <property type="evidence" value="ECO:0007669"/>
    <property type="project" value="InterPro"/>
</dbReference>
<keyword evidence="1" id="KW-0521">NADP</keyword>
<dbReference type="Proteomes" id="UP000008820">
    <property type="component" value="Chromosome 1"/>
</dbReference>
<evidence type="ECO:0000313" key="3">
    <source>
        <dbReference type="Proteomes" id="UP000008820"/>
    </source>
</evidence>
<dbReference type="GO" id="GO:0005777">
    <property type="term" value="C:peroxisome"/>
    <property type="evidence" value="ECO:0007669"/>
    <property type="project" value="TreeGrafter"/>
</dbReference>
<keyword evidence="1" id="KW-0444">Lipid biosynthesis</keyword>
<comment type="catalytic activity">
    <reaction evidence="1">
        <text>a long-chain fatty acyl-CoA + 2 NADPH + 2 H(+) = a long-chain primary fatty alcohol + 2 NADP(+) + CoA</text>
        <dbReference type="Rhea" id="RHEA:52716"/>
        <dbReference type="ChEBI" id="CHEBI:15378"/>
        <dbReference type="ChEBI" id="CHEBI:57287"/>
        <dbReference type="ChEBI" id="CHEBI:57783"/>
        <dbReference type="ChEBI" id="CHEBI:58349"/>
        <dbReference type="ChEBI" id="CHEBI:77396"/>
        <dbReference type="ChEBI" id="CHEBI:83139"/>
        <dbReference type="EC" id="1.2.1.84"/>
    </reaction>
</comment>
<dbReference type="EC" id="1.2.1.84" evidence="1"/>
<keyword evidence="1" id="KW-0443">Lipid metabolism</keyword>
<dbReference type="Pfam" id="PF07993">
    <property type="entry name" value="NAD_binding_4"/>
    <property type="match status" value="1"/>
</dbReference>
<dbReference type="Gene3D" id="3.40.50.720">
    <property type="entry name" value="NAD(P)-binding Rossmann-like Domain"/>
    <property type="match status" value="1"/>
</dbReference>
<name>A0A6I8U5W7_AEDAE</name>
<dbReference type="PANTHER" id="PTHR11011">
    <property type="entry name" value="MALE STERILITY PROTEIN 2-RELATED"/>
    <property type="match status" value="1"/>
</dbReference>
<dbReference type="InterPro" id="IPR036291">
    <property type="entry name" value="NAD(P)-bd_dom_sf"/>
</dbReference>
<comment type="similarity">
    <text evidence="1">Belongs to the fatty acyl-CoA reductase family.</text>
</comment>
<sequence>MQAFSNHPTGLLPVEENYDPNKPSIKEFYAGRDIFITGGTGFMGKVLIEKLLRSCSGLNRIFILLREKKSKTTNDRLREIQELPLFEVLRRQDPNALSKMIPIKGDVSQLELGMSDEDRKRMSEVSVIFHVAANVRFDDPLKDANLCVMMHVSTTYSNPDKYIIEEKIYPPYADWEKTIKLAEEMDTQTLGNLCPEVHGNVAEHLRVHQILGRAYSSTTTGTGCR</sequence>
<dbReference type="PANTHER" id="PTHR11011:SF24">
    <property type="entry name" value="FATTY ACYL-COA REDUCTASE"/>
    <property type="match status" value="1"/>
</dbReference>
<dbReference type="AlphaFoldDB" id="A0A6I8U5W7"/>
<organism evidence="2 3">
    <name type="scientific">Aedes aegypti</name>
    <name type="common">Yellowfever mosquito</name>
    <name type="synonym">Culex aegypti</name>
    <dbReference type="NCBI Taxonomy" id="7159"/>
    <lineage>
        <taxon>Eukaryota</taxon>
        <taxon>Metazoa</taxon>
        <taxon>Ecdysozoa</taxon>
        <taxon>Arthropoda</taxon>
        <taxon>Hexapoda</taxon>
        <taxon>Insecta</taxon>
        <taxon>Pterygota</taxon>
        <taxon>Neoptera</taxon>
        <taxon>Endopterygota</taxon>
        <taxon>Diptera</taxon>
        <taxon>Nematocera</taxon>
        <taxon>Culicoidea</taxon>
        <taxon>Culicidae</taxon>
        <taxon>Culicinae</taxon>
        <taxon>Aedini</taxon>
        <taxon>Aedes</taxon>
        <taxon>Stegomyia</taxon>
    </lineage>
</organism>
<dbReference type="EnsemblMetazoa" id="AAEL024693-RA">
    <property type="protein sequence ID" value="AAEL024693-PA"/>
    <property type="gene ID" value="AAEL024693"/>
</dbReference>
<keyword evidence="1" id="KW-0560">Oxidoreductase</keyword>
<reference evidence="2 3" key="1">
    <citation type="submission" date="2017-06" db="EMBL/GenBank/DDBJ databases">
        <title>Aedes aegypti genome working group (AGWG) sequencing and assembly.</title>
        <authorList>
            <consortium name="Aedes aegypti Genome Working Group (AGWG)"/>
            <person name="Matthews B.J."/>
        </authorList>
    </citation>
    <scope>NUCLEOTIDE SEQUENCE [LARGE SCALE GENOMIC DNA]</scope>
    <source>
        <strain evidence="2 3">LVP_AGWG</strain>
    </source>
</reference>
<dbReference type="InterPro" id="IPR026055">
    <property type="entry name" value="FAR"/>
</dbReference>
<dbReference type="GO" id="GO:0035336">
    <property type="term" value="P:long-chain fatty-acyl-CoA metabolic process"/>
    <property type="evidence" value="ECO:0007669"/>
    <property type="project" value="TreeGrafter"/>
</dbReference>
<comment type="function">
    <text evidence="1">Catalyzes the reduction of fatty acyl-CoA to fatty alcohols.</text>
</comment>
<keyword evidence="3" id="KW-1185">Reference proteome</keyword>
<proteinExistence type="inferred from homology"/>
<reference evidence="2" key="2">
    <citation type="submission" date="2020-05" db="UniProtKB">
        <authorList>
            <consortium name="EnsemblMetazoa"/>
        </authorList>
    </citation>
    <scope>IDENTIFICATION</scope>
    <source>
        <strain evidence="2">LVP_AGWG</strain>
    </source>
</reference>
<gene>
    <name evidence="2" type="primary">110674273</name>
</gene>
<dbReference type="GO" id="GO:0102965">
    <property type="term" value="F:alcohol-forming long-chain fatty acyl-CoA reductase activity"/>
    <property type="evidence" value="ECO:0007669"/>
    <property type="project" value="UniProtKB-EC"/>
</dbReference>
<accession>A0A6I8U5W7</accession>